<protein>
    <submittedName>
        <fullName evidence="2">Uncharacterized protein</fullName>
    </submittedName>
</protein>
<proteinExistence type="predicted"/>
<organism evidence="2 3">
    <name type="scientific">Poseidonibacter ostreae</name>
    <dbReference type="NCBI Taxonomy" id="2654171"/>
    <lineage>
        <taxon>Bacteria</taxon>
        <taxon>Pseudomonadati</taxon>
        <taxon>Campylobacterota</taxon>
        <taxon>Epsilonproteobacteria</taxon>
        <taxon>Campylobacterales</taxon>
        <taxon>Arcobacteraceae</taxon>
        <taxon>Poseidonibacter</taxon>
    </lineage>
</organism>
<name>A0A6L4WV64_9BACT</name>
<feature type="transmembrane region" description="Helical" evidence="1">
    <location>
        <begin position="31"/>
        <end position="48"/>
    </location>
</feature>
<evidence type="ECO:0000313" key="3">
    <source>
        <dbReference type="Proteomes" id="UP000472839"/>
    </source>
</evidence>
<keyword evidence="1" id="KW-0472">Membrane</keyword>
<dbReference type="RefSeq" id="WP_152279717.1">
    <property type="nucleotide sequence ID" value="NZ_WFKK01000012.1"/>
</dbReference>
<accession>A0A6L4WV64</accession>
<dbReference type="Proteomes" id="UP000472839">
    <property type="component" value="Unassembled WGS sequence"/>
</dbReference>
<gene>
    <name evidence="2" type="ORF">GBG19_05720</name>
</gene>
<dbReference type="EMBL" id="WFKK01000012">
    <property type="protein sequence ID" value="KAB7889553.1"/>
    <property type="molecule type" value="Genomic_DNA"/>
</dbReference>
<keyword evidence="1" id="KW-1133">Transmembrane helix</keyword>
<sequence length="71" mass="7991">MFKILGVILMTIGILIPASLGEKLPAFFQSDLVFLSALGLFIVLVFFFQTKMKNDNQKIIERANSKVPNFL</sequence>
<evidence type="ECO:0000256" key="1">
    <source>
        <dbReference type="SAM" id="Phobius"/>
    </source>
</evidence>
<reference evidence="2 3" key="1">
    <citation type="submission" date="2019-10" db="EMBL/GenBank/DDBJ databases">
        <title>Poseidonibacter ostreae sp. nov., isolated from the gut of the Ostrea denselamellosa.</title>
        <authorList>
            <person name="Choi A."/>
        </authorList>
    </citation>
    <scope>NUCLEOTIDE SEQUENCE [LARGE SCALE GENOMIC DNA]</scope>
    <source>
        <strain evidence="2 3">SJOD-M-33</strain>
    </source>
</reference>
<comment type="caution">
    <text evidence="2">The sequence shown here is derived from an EMBL/GenBank/DDBJ whole genome shotgun (WGS) entry which is preliminary data.</text>
</comment>
<keyword evidence="1" id="KW-0812">Transmembrane</keyword>
<evidence type="ECO:0000313" key="2">
    <source>
        <dbReference type="EMBL" id="KAB7889553.1"/>
    </source>
</evidence>
<dbReference type="AlphaFoldDB" id="A0A6L4WV64"/>